<feature type="domain" description="C2H2-type" evidence="2">
    <location>
        <begin position="213"/>
        <end position="236"/>
    </location>
</feature>
<dbReference type="SMART" id="SM00355">
    <property type="entry name" value="ZnF_C2H2"/>
    <property type="match status" value="4"/>
</dbReference>
<name>A0A915DX76_9BILA</name>
<proteinExistence type="predicted"/>
<feature type="region of interest" description="Disordered" evidence="1">
    <location>
        <begin position="393"/>
        <end position="468"/>
    </location>
</feature>
<dbReference type="Proteomes" id="UP000887574">
    <property type="component" value="Unplaced"/>
</dbReference>
<reference evidence="4" key="1">
    <citation type="submission" date="2022-11" db="UniProtKB">
        <authorList>
            <consortium name="WormBaseParasite"/>
        </authorList>
    </citation>
    <scope>IDENTIFICATION</scope>
</reference>
<dbReference type="WBParaSite" id="jg24138">
    <property type="protein sequence ID" value="jg24138"/>
    <property type="gene ID" value="jg24138"/>
</dbReference>
<evidence type="ECO:0000256" key="1">
    <source>
        <dbReference type="SAM" id="MobiDB-lite"/>
    </source>
</evidence>
<protein>
    <submittedName>
        <fullName evidence="4">C2H2-type domain-containing protein</fullName>
    </submittedName>
</protein>
<evidence type="ECO:0000313" key="3">
    <source>
        <dbReference type="Proteomes" id="UP000887574"/>
    </source>
</evidence>
<feature type="compositionally biased region" description="Low complexity" evidence="1">
    <location>
        <begin position="420"/>
        <end position="431"/>
    </location>
</feature>
<evidence type="ECO:0000313" key="4">
    <source>
        <dbReference type="WBParaSite" id="jg24138"/>
    </source>
</evidence>
<feature type="domain" description="C2H2-type" evidence="2">
    <location>
        <begin position="294"/>
        <end position="317"/>
    </location>
</feature>
<keyword evidence="3" id="KW-1185">Reference proteome</keyword>
<dbReference type="AlphaFoldDB" id="A0A915DX76"/>
<feature type="domain" description="C2H2-type" evidence="2">
    <location>
        <begin position="30"/>
        <end position="52"/>
    </location>
</feature>
<feature type="domain" description="C2H2-type" evidence="2">
    <location>
        <begin position="3"/>
        <end position="24"/>
    </location>
</feature>
<organism evidence="3 4">
    <name type="scientific">Ditylenchus dipsaci</name>
    <dbReference type="NCBI Taxonomy" id="166011"/>
    <lineage>
        <taxon>Eukaryota</taxon>
        <taxon>Metazoa</taxon>
        <taxon>Ecdysozoa</taxon>
        <taxon>Nematoda</taxon>
        <taxon>Chromadorea</taxon>
        <taxon>Rhabditida</taxon>
        <taxon>Tylenchina</taxon>
        <taxon>Tylenchomorpha</taxon>
        <taxon>Sphaerularioidea</taxon>
        <taxon>Anguinidae</taxon>
        <taxon>Anguininae</taxon>
        <taxon>Ditylenchus</taxon>
    </lineage>
</organism>
<sequence length="540" mass="60487">MSIECLKCHEKVVKLRLTDHIAAHFDYFPHLCDDCSFSCYNPQEAAEHEVIHNHYVLQNKAKNNYVDNLCMGIYKDCLLASKYGEDYVISNGFAAIRKNVPTGELVPPSQSLNVPASMNLVKNVGESSPVPKNVAVDLKKDVVYLSSRKGNVSSSEDGNADDVLYVPPKKISDVREKESLPVIKRAGKRAQPSVSLVDKDNNVANLQLISDCTMCRLCGHEVFTDAGKRSHVGSIHLNLSLACPFCDFVFYGRKRQHASPNTWPEPECTRRRRKSGCREGVEHLLQRDGRDSTTECLVCNMKVTSKAGRRAHVSDCHLKHTLYGQTSQGRAQIERFKLDAEERSKYIQMLAVFVKKLKPVLQMCFPHSASFASADLKSKKAVSAQLTSIPDSVLSNLSAPHGSQKMSPNKFSITKKTIQTTSLTRSSSSSSSDRKKKTKPSSLESKSDRKRLSDQTGGAEMGQPDAKKRLDLDASNQLRHPEKFRLGILLLCEWLVRICWKNNQKSIRHSRCCQAMLKSKLSKIEKFVLLCILVQAYLKK</sequence>
<dbReference type="InterPro" id="IPR013087">
    <property type="entry name" value="Znf_C2H2_type"/>
</dbReference>
<accession>A0A915DX76</accession>
<feature type="compositionally biased region" description="Polar residues" evidence="1">
    <location>
        <begin position="404"/>
        <end position="419"/>
    </location>
</feature>
<evidence type="ECO:0000259" key="2">
    <source>
        <dbReference type="SMART" id="SM00355"/>
    </source>
</evidence>